<feature type="compositionally biased region" description="Basic and acidic residues" evidence="1">
    <location>
        <begin position="119"/>
        <end position="130"/>
    </location>
</feature>
<accession>A0A292PYB9</accession>
<feature type="compositionally biased region" description="Basic and acidic residues" evidence="1">
    <location>
        <begin position="137"/>
        <end position="160"/>
    </location>
</feature>
<gene>
    <name evidence="2" type="ORF">GSTUAT00004519001</name>
</gene>
<organism evidence="2 3">
    <name type="scientific">Tuber aestivum</name>
    <name type="common">summer truffle</name>
    <dbReference type="NCBI Taxonomy" id="59557"/>
    <lineage>
        <taxon>Eukaryota</taxon>
        <taxon>Fungi</taxon>
        <taxon>Dikarya</taxon>
        <taxon>Ascomycota</taxon>
        <taxon>Pezizomycotina</taxon>
        <taxon>Pezizomycetes</taxon>
        <taxon>Pezizales</taxon>
        <taxon>Tuberaceae</taxon>
        <taxon>Tuber</taxon>
    </lineage>
</organism>
<evidence type="ECO:0000256" key="1">
    <source>
        <dbReference type="SAM" id="MobiDB-lite"/>
    </source>
</evidence>
<dbReference type="Proteomes" id="UP001412239">
    <property type="component" value="Unassembled WGS sequence"/>
</dbReference>
<feature type="region of interest" description="Disordered" evidence="1">
    <location>
        <begin position="1"/>
        <end position="160"/>
    </location>
</feature>
<evidence type="ECO:0000313" key="3">
    <source>
        <dbReference type="Proteomes" id="UP001412239"/>
    </source>
</evidence>
<keyword evidence="3" id="KW-1185">Reference proteome</keyword>
<dbReference type="AlphaFoldDB" id="A0A292PYB9"/>
<sequence length="160" mass="17555">MGPGLWSMEDLENLKAQDDEQGLGRTEVSDGTEGRLDASEETFPHGRPLEQVAELETRKRSGGPRLGDPFGIDDASPMGGEGVAGQGQDRSEDEMNTTDTNEPKVGGWASRASRAPMKRHGEGANRELRTDSFSFSKSEEKRQFLKQEAQKGFDAKVKKE</sequence>
<reference evidence="2" key="1">
    <citation type="submission" date="2015-10" db="EMBL/GenBank/DDBJ databases">
        <authorList>
            <person name="Regsiter A."/>
            <person name="william w."/>
        </authorList>
    </citation>
    <scope>NUCLEOTIDE SEQUENCE</scope>
    <source>
        <strain evidence="2">Montdore</strain>
    </source>
</reference>
<name>A0A292PYB9_9PEZI</name>
<dbReference type="EMBL" id="LN891022">
    <property type="protein sequence ID" value="CUS11417.1"/>
    <property type="molecule type" value="Genomic_DNA"/>
</dbReference>
<proteinExistence type="predicted"/>
<evidence type="ECO:0000313" key="2">
    <source>
        <dbReference type="EMBL" id="CUS11417.1"/>
    </source>
</evidence>
<protein>
    <submittedName>
        <fullName evidence="2">Uncharacterized protein</fullName>
    </submittedName>
</protein>
<feature type="compositionally biased region" description="Basic and acidic residues" evidence="1">
    <location>
        <begin position="32"/>
        <end position="48"/>
    </location>
</feature>